<dbReference type="SUPFAM" id="SSF53756">
    <property type="entry name" value="UDP-Glycosyltransferase/glycogen phosphorylase"/>
    <property type="match status" value="1"/>
</dbReference>
<feature type="domain" description="Glycosyl transferase family 1" evidence="1">
    <location>
        <begin position="198"/>
        <end position="370"/>
    </location>
</feature>
<dbReference type="PANTHER" id="PTHR12526:SF635">
    <property type="entry name" value="GLYCOSYL TRANSFERASE GROUP 1"/>
    <property type="match status" value="1"/>
</dbReference>
<dbReference type="EMBL" id="NOXS01000014">
    <property type="protein sequence ID" value="OYQ22246.1"/>
    <property type="molecule type" value="Genomic_DNA"/>
</dbReference>
<name>A0A255XZ59_9PROT</name>
<proteinExistence type="predicted"/>
<dbReference type="OrthoDB" id="7249056at2"/>
<sequence>MEPTMKTIGYVLAAFPVLSETFIGTEMRAMEQQGHRVVPIVLTKNDFPGQDADKPLVARALYLPDFPHQDGLQALLRPSLTAVRGLAFWIAQCKSPRRSLLWTSLRIAALARATGCDHLHGHFAGPAAAHAIVAARWMGVPVSFTGHGHDIYAIREDLPEKLQATDAAIAVCNDMAAEFLRLAPTAAVSMIPCGVNPNRFQPGEQQDNGRYLFIGRLVEAKGLDDLFQALHQIKMAQRQTIAVDIIGDGPLRQELEHEAARLGIAEQVRFLGARPNQWIAAEAPAYRALLCPFKPARNGERDSGPVVAKEAMAMGLPVIATRFMGFKEMITPETGVLVPVGDPTALAGAILTFDALPALERHRLGQAGRARLLALFTDTAQARALSAVIENLPQRRPNWGTAAKGDAA</sequence>
<dbReference type="Gene3D" id="3.40.50.2000">
    <property type="entry name" value="Glycogen Phosphorylase B"/>
    <property type="match status" value="2"/>
</dbReference>
<reference evidence="2 3" key="1">
    <citation type="submission" date="2017-07" db="EMBL/GenBank/DDBJ databases">
        <title>Elstera cyanobacteriorum sp. nov., a novel bacterium isolated from cyanobacterial aggregates in a eutrophic lake.</title>
        <authorList>
            <person name="Cai H."/>
        </authorList>
    </citation>
    <scope>NUCLEOTIDE SEQUENCE [LARGE SCALE GENOMIC DNA]</scope>
    <source>
        <strain evidence="2 3">TH019</strain>
    </source>
</reference>
<gene>
    <name evidence="2" type="ORF">CHR90_00570</name>
</gene>
<organism evidence="2 3">
    <name type="scientific">Elstera cyanobacteriorum</name>
    <dbReference type="NCBI Taxonomy" id="2022747"/>
    <lineage>
        <taxon>Bacteria</taxon>
        <taxon>Pseudomonadati</taxon>
        <taxon>Pseudomonadota</taxon>
        <taxon>Alphaproteobacteria</taxon>
        <taxon>Rhodospirillales</taxon>
        <taxon>Rhodospirillaceae</taxon>
        <taxon>Elstera</taxon>
    </lineage>
</organism>
<dbReference type="AlphaFoldDB" id="A0A255XZ59"/>
<evidence type="ECO:0000313" key="2">
    <source>
        <dbReference type="EMBL" id="OYQ22246.1"/>
    </source>
</evidence>
<dbReference type="GO" id="GO:0016757">
    <property type="term" value="F:glycosyltransferase activity"/>
    <property type="evidence" value="ECO:0007669"/>
    <property type="project" value="InterPro"/>
</dbReference>
<dbReference type="Proteomes" id="UP000216361">
    <property type="component" value="Unassembled WGS sequence"/>
</dbReference>
<accession>A0A255XZ59</accession>
<keyword evidence="3" id="KW-1185">Reference proteome</keyword>
<dbReference type="PANTHER" id="PTHR12526">
    <property type="entry name" value="GLYCOSYLTRANSFERASE"/>
    <property type="match status" value="1"/>
</dbReference>
<evidence type="ECO:0000259" key="1">
    <source>
        <dbReference type="Pfam" id="PF00534"/>
    </source>
</evidence>
<comment type="caution">
    <text evidence="2">The sequence shown here is derived from an EMBL/GenBank/DDBJ whole genome shotgun (WGS) entry which is preliminary data.</text>
</comment>
<evidence type="ECO:0000313" key="3">
    <source>
        <dbReference type="Proteomes" id="UP000216361"/>
    </source>
</evidence>
<protein>
    <recommendedName>
        <fullName evidence="1">Glycosyl transferase family 1 domain-containing protein</fullName>
    </recommendedName>
</protein>
<dbReference type="InterPro" id="IPR001296">
    <property type="entry name" value="Glyco_trans_1"/>
</dbReference>
<dbReference type="Pfam" id="PF00534">
    <property type="entry name" value="Glycos_transf_1"/>
    <property type="match status" value="1"/>
</dbReference>